<dbReference type="InterPro" id="IPR001343">
    <property type="entry name" value="Hemolysn_Ca-bd"/>
</dbReference>
<dbReference type="InterPro" id="IPR018511">
    <property type="entry name" value="Hemolysin-typ_Ca-bd_CS"/>
</dbReference>
<dbReference type="PRINTS" id="PR00313">
    <property type="entry name" value="CABNDNGRPT"/>
</dbReference>
<keyword evidence="5" id="KW-1185">Reference proteome</keyword>
<organism evidence="4 5">
    <name type="scientific">Dinoroseobacter shibae (strain DSM 16493 / NCIMB 14021 / DFL 12)</name>
    <dbReference type="NCBI Taxonomy" id="398580"/>
    <lineage>
        <taxon>Bacteria</taxon>
        <taxon>Pseudomonadati</taxon>
        <taxon>Pseudomonadota</taxon>
        <taxon>Alphaproteobacteria</taxon>
        <taxon>Rhodobacterales</taxon>
        <taxon>Roseobacteraceae</taxon>
        <taxon>Dinoroseobacter</taxon>
    </lineage>
</organism>
<accession>A8LTN3</accession>
<evidence type="ECO:0000256" key="2">
    <source>
        <dbReference type="ARBA" id="ARBA00022525"/>
    </source>
</evidence>
<feature type="region of interest" description="Disordered" evidence="3">
    <location>
        <begin position="918"/>
        <end position="949"/>
    </location>
</feature>
<name>A8LTN3_DINSH</name>
<dbReference type="KEGG" id="dsh:Dshi_3872"/>
<feature type="compositionally biased region" description="Acidic residues" evidence="3">
    <location>
        <begin position="884"/>
        <end position="896"/>
    </location>
</feature>
<evidence type="ECO:0000256" key="1">
    <source>
        <dbReference type="ARBA" id="ARBA00004613"/>
    </source>
</evidence>
<dbReference type="PANTHER" id="PTHR38340">
    <property type="entry name" value="S-LAYER PROTEIN"/>
    <property type="match status" value="1"/>
</dbReference>
<dbReference type="HOGENOM" id="CLU_235922_0_0_5"/>
<dbReference type="GO" id="GO:0005576">
    <property type="term" value="C:extracellular region"/>
    <property type="evidence" value="ECO:0007669"/>
    <property type="project" value="UniProtKB-SubCell"/>
</dbReference>
<dbReference type="GO" id="GO:0005509">
    <property type="term" value="F:calcium ion binding"/>
    <property type="evidence" value="ECO:0007669"/>
    <property type="project" value="InterPro"/>
</dbReference>
<geneLocation type="plasmid" evidence="4 5">
    <name>pDSHI02</name>
</geneLocation>
<dbReference type="Proteomes" id="UP000006833">
    <property type="component" value="Plasmid pDSHI02"/>
</dbReference>
<evidence type="ECO:0000256" key="3">
    <source>
        <dbReference type="SAM" id="MobiDB-lite"/>
    </source>
</evidence>
<reference evidence="5" key="1">
    <citation type="journal article" date="2010" name="ISME J.">
        <title>The complete genome sequence of the algal symbiont Dinoroseobacter shibae: a hitchhiker's guide to life in the sea.</title>
        <authorList>
            <person name="Wagner-Dobler I."/>
            <person name="Ballhausen B."/>
            <person name="Berger M."/>
            <person name="Brinkhoff T."/>
            <person name="Buchholz I."/>
            <person name="Bunk B."/>
            <person name="Cypionka H."/>
            <person name="Daniel R."/>
            <person name="Drepper T."/>
            <person name="Gerdts G."/>
            <person name="Hahnke S."/>
            <person name="Han C."/>
            <person name="Jahn D."/>
            <person name="Kalhoefer D."/>
            <person name="Kiss H."/>
            <person name="Klenk H.P."/>
            <person name="Kyrpides N."/>
            <person name="Liebl W."/>
            <person name="Liesegang H."/>
            <person name="Meincke L."/>
            <person name="Pati A."/>
            <person name="Petersen J."/>
            <person name="Piekarski T."/>
            <person name="Pommerenke C."/>
            <person name="Pradella S."/>
            <person name="Pukall R."/>
            <person name="Rabus R."/>
            <person name="Stackebrandt E."/>
            <person name="Thole S."/>
            <person name="Thompson L."/>
            <person name="Tielen P."/>
            <person name="Tomasch J."/>
            <person name="von Jan M."/>
            <person name="Wanphrut N."/>
            <person name="Wichels A."/>
            <person name="Zech H."/>
            <person name="Simon M."/>
        </authorList>
    </citation>
    <scope>NUCLEOTIDE SEQUENCE [LARGE SCALE GENOMIC DNA]</scope>
    <source>
        <strain evidence="5">DSM 16493 / NCIMB 14021 / DFL 12</strain>
        <plasmid evidence="5">Plasmid pDSHI02</plasmid>
    </source>
</reference>
<feature type="region of interest" description="Disordered" evidence="3">
    <location>
        <begin position="873"/>
        <end position="905"/>
    </location>
</feature>
<protein>
    <submittedName>
        <fullName evidence="4">Hemolysin-type calcium-binding repeat protein</fullName>
    </submittedName>
</protein>
<sequence>MVPVFEIPQKEIPMTTYNVRGIAVTYDAFVGSDLPINLGSAILQLTGSDGATFSYELGTPPEPGAPPRAVLDTSEIIGARLSGEPLDSEEEFILNLRWRDGPITRETTVLVLYVEDSPEFGVDTDYIFYLGGAPLPELRTVQDWEAFDDTILSIAPPTSGPFAPGADIVIEDLPSLLGPTKTFTLQGTMIVYDDNVGFGEADDVIPAEVVFTAPEDAVFSYTVEETGDPDTPFILTLDSGQILGAIFNGNPDIEIAGELFLDVTWQDAGNVTRETTVLALFGFDPDNFFVSFDYIFYLDGHPLPDFQTVQDWEDFDDSVTAVDVPSSGPFAPETDIALADLFGVVVADAPGNIILGTEGDDNSDLPPGEDIFGTDLDDDIRALAGDDFINVSFGFDLIDGGTGFDVMNYEGSGPVFVNNTGATVIDDWNGEEAEVGPFQVLKGFGGFEGVDGLTDIEAFELSQFHDVAYLGDNADGLTFAYDLAGDDKVVAAQSGLTATTFIAGSGNDMFIGSSNPFDFLDYGEQAEDDDDAAGPAFRGIFVEFTGGGNGTATDPWDGFDMFEGIEFVGGTRFQDIFVGDETDNIFHGEGGDDIFIGGAGNDFIDGGPGETEDDEDFDTLIYANETGEAGIFADMGTGLIVDTFGDTDTVVSIDRVIGTMDEDVFVGSDFQDFIQYVGLAGEDVFFAGAAYETLRYREDDDFGALHGVYVDLAANFAIDGFGDEDTIITDDGEIDRVRGSDFNDVLATSNVGARLEGEDGDDFLKGRLGEDRLEGDAGNDTILAGAGDDQLSDGRGFDYLNGGAGWDLFFRDIGQDFEDFSWTPVVDLTEGKFFDPSEDPALFDILENIEAVSLEGNFNMTLIGDDGDNFLESDAGNDLLEGNGGDDELDGGDGDDTLNGGDGNDLLFGGEGNDGLYGDAGDDELYGEAGDDTLEGGDGDDYLNGGGGNDVINGGDGDDFIDIGGSGVATVDGGEGWDTYFVDLTGFNPGDFIYELNLITGYAGVFGNPFNSDFVADVEEILVEGDLETRLTGTNEREIFNGGDGNDEITGNGGDDELIGNDGNDTLIGGDGRDFLAGGDGDDTLDASTGAASTQGFGDYIRAGLGSNTIIGHAALFAAGEGIDISYADLAGIGGVTITVGANGTGTTVSGTPGQVDDTFTFAHYFEGSRDGDTFTGSNNADFEGWVGLDGADDFDGGGGFDVLFYDTDEAYGGAGGIIATFADGAGTVEDSWGNLDTFTDIDEIVGSQSDDVMEATGSTGVRFDGEDGDDLLIGTDADDVLRGGDGDDEIHAGLGTDEIDGGEGSDTLVTDVTGLGPDQITVDLDPLAGSQTIAGEGPGAADTLVGTENFTLTGDWDATVIGSDAANIITTGGGADDITTGLGRDTVNAGAGDDVIDASAGDLASEGFGDRIRPGLGSDTVLGSATLYAQGGGINLAYFDVSGVSGLTITVGVNGSGTVVSGTAGLVNDSFTFADVFGGSQDDDVITGTDRAEYEGFQGYGGNDVIDGRGGFDEVYYLNASGAVQINLQNGSVTGADGTDTLLNIESIFASHHDDTIQGSTARDQVNGGDGDDDINARGGFDLIDGGAGNDTINGGVGSDVLNGDGGNDTIIAGDGFDEVDGGAGDDLLKGNAGNDFIAGGAGADRIEGGIGRDMLHGGDDDDDISGAEGFDEIFGDAGDDLLRGNAGNDTIEGGAGDDRIEGGIGADTLRGGVGNDEIVASEGFDALFGEDGDDTLLGNAGNDLLEGGAGMDALFGGQGADTLRGGDGDDILRGETGADTLIGGVGDDELRGGQGGDRLSGGAGNDILVGGSGADVFVFEGGVDTITDMSLIVDRIEIDGDALGIAGLTGAQVLDQFAEAIGPSTQIVFDAANRIDLQGVTNLTQLEGLIEVI</sequence>
<dbReference type="EMBL" id="CP000832">
    <property type="protein sequence ID" value="ABV95600.1"/>
    <property type="molecule type" value="Genomic_DNA"/>
</dbReference>
<keyword evidence="4" id="KW-0614">Plasmid</keyword>
<dbReference type="Gene3D" id="2.150.10.10">
    <property type="entry name" value="Serralysin-like metalloprotease, C-terminal"/>
    <property type="match status" value="11"/>
</dbReference>
<evidence type="ECO:0000313" key="5">
    <source>
        <dbReference type="Proteomes" id="UP000006833"/>
    </source>
</evidence>
<dbReference type="InterPro" id="IPR050557">
    <property type="entry name" value="RTX_toxin/Mannuronan_C5-epim"/>
</dbReference>
<dbReference type="InterPro" id="IPR011049">
    <property type="entry name" value="Serralysin-like_metalloprot_C"/>
</dbReference>
<proteinExistence type="predicted"/>
<dbReference type="PANTHER" id="PTHR38340:SF1">
    <property type="entry name" value="S-LAYER PROTEIN"/>
    <property type="match status" value="1"/>
</dbReference>
<evidence type="ECO:0000313" key="4">
    <source>
        <dbReference type="EMBL" id="ABV95600.1"/>
    </source>
</evidence>
<dbReference type="PROSITE" id="PS00330">
    <property type="entry name" value="HEMOLYSIN_CALCIUM"/>
    <property type="match status" value="11"/>
</dbReference>
<feature type="compositionally biased region" description="Acidic residues" evidence="3">
    <location>
        <begin position="920"/>
        <end position="941"/>
    </location>
</feature>
<dbReference type="Pfam" id="PF00353">
    <property type="entry name" value="HemolysinCabind"/>
    <property type="match status" value="15"/>
</dbReference>
<comment type="subcellular location">
    <subcellularLocation>
        <location evidence="1">Secreted</location>
    </subcellularLocation>
</comment>
<dbReference type="SUPFAM" id="SSF51120">
    <property type="entry name" value="beta-Roll"/>
    <property type="match status" value="7"/>
</dbReference>
<gene>
    <name evidence="4" type="ordered locus">Dshi_3872</name>
</gene>
<keyword evidence="2" id="KW-0964">Secreted</keyword>